<dbReference type="GO" id="GO:0006006">
    <property type="term" value="P:glucose metabolic process"/>
    <property type="evidence" value="ECO:0007669"/>
    <property type="project" value="InterPro"/>
</dbReference>
<keyword evidence="3 8" id="KW-0560">Oxidoreductase</keyword>
<feature type="site" description="Activates thiol group during catalysis" evidence="6">
    <location>
        <position position="177"/>
    </location>
</feature>
<evidence type="ECO:0000256" key="3">
    <source>
        <dbReference type="ARBA" id="ARBA00023002"/>
    </source>
</evidence>
<reference evidence="10 11" key="1">
    <citation type="submission" date="2016-10" db="EMBL/GenBank/DDBJ databases">
        <authorList>
            <person name="de Groot N.N."/>
        </authorList>
    </citation>
    <scope>NUCLEOTIDE SEQUENCE [LARGE SCALE GENOMIC DNA]</scope>
    <source>
        <strain evidence="10 11">EP1-55-1</strain>
    </source>
</reference>
<dbReference type="CDD" id="cd05214">
    <property type="entry name" value="GAPDH_I_N"/>
    <property type="match status" value="1"/>
</dbReference>
<dbReference type="InterPro" id="IPR006424">
    <property type="entry name" value="Glyceraldehyde-3-P_DH_1"/>
</dbReference>
<evidence type="ECO:0000259" key="9">
    <source>
        <dbReference type="SMART" id="SM00846"/>
    </source>
</evidence>
<dbReference type="InterPro" id="IPR020830">
    <property type="entry name" value="GlycerAld_3-P_DH_AS"/>
</dbReference>
<dbReference type="InterPro" id="IPR020831">
    <property type="entry name" value="GlycerAld/Erythrose_P_DH"/>
</dbReference>
<dbReference type="InterPro" id="IPR020828">
    <property type="entry name" value="GlycerAld_3-P_DH_NAD(P)-bd"/>
</dbReference>
<feature type="binding site" evidence="5">
    <location>
        <position position="120"/>
    </location>
    <ligand>
        <name>NAD(+)</name>
        <dbReference type="ChEBI" id="CHEBI:57540"/>
    </ligand>
</feature>
<dbReference type="PANTHER" id="PTHR43148">
    <property type="entry name" value="GLYCERALDEHYDE-3-PHOSPHATE DEHYDROGENASE 2"/>
    <property type="match status" value="1"/>
</dbReference>
<dbReference type="EMBL" id="FOXB01000014">
    <property type="protein sequence ID" value="SFP30982.1"/>
    <property type="molecule type" value="Genomic_DNA"/>
</dbReference>
<dbReference type="SUPFAM" id="SSF51735">
    <property type="entry name" value="NAD(P)-binding Rossmann-fold domains"/>
    <property type="match status" value="1"/>
</dbReference>
<dbReference type="Pfam" id="PF00044">
    <property type="entry name" value="Gp_dh_N"/>
    <property type="match status" value="1"/>
</dbReference>
<evidence type="ECO:0000256" key="8">
    <source>
        <dbReference type="RuleBase" id="RU361160"/>
    </source>
</evidence>
<dbReference type="PRINTS" id="PR00078">
    <property type="entry name" value="G3PDHDRGNASE"/>
</dbReference>
<dbReference type="RefSeq" id="WP_092912188.1">
    <property type="nucleotide sequence ID" value="NZ_FOXB01000014.1"/>
</dbReference>
<sequence length="331" mass="36073">MALKIAINGYGRIGRSVARIVSKRDDVELVAINDLADAKTLEYLTNFDSVHGPLDTMASLEGNRLNFAGQSIEIFQKSDPSELRFADVGADVVLECSGRFLRSDQLRCHLHNGVKRVIISAPAQDDTPTYVFGVNADQYKGEQIISNASCTTNCLGPIAKVLDEVYGIKSGLMTTIHAYTGGQSLMDAPISKDLRRCRAAGVNLIPTTTHAAEAIYKVLPTLKGKLHGQSVRVPTPDVSLMDLNLVLEKETSVDEVNLLLIEKAKGELNGIMGIDNNYGVSQDFCGDTRSSIVATDLTQVIGGNMVKIMAWYDNEWGYANRLVEMALYISK</sequence>
<dbReference type="InterPro" id="IPR036291">
    <property type="entry name" value="NAD(P)-bd_dom_sf"/>
</dbReference>
<dbReference type="Pfam" id="PF02800">
    <property type="entry name" value="Gp_dh_C"/>
    <property type="match status" value="1"/>
</dbReference>
<feature type="active site" description="Nucleophile" evidence="4">
    <location>
        <position position="150"/>
    </location>
</feature>
<keyword evidence="11" id="KW-1185">Reference proteome</keyword>
<dbReference type="AlphaFoldDB" id="A0A1I5PA59"/>
<dbReference type="EC" id="1.2.1.-" evidence="8"/>
<dbReference type="FunFam" id="3.30.360.10:FF:000002">
    <property type="entry name" value="Glyceraldehyde-3-phosphate dehydrogenase"/>
    <property type="match status" value="1"/>
</dbReference>
<dbReference type="GO" id="GO:0016620">
    <property type="term" value="F:oxidoreductase activity, acting on the aldehyde or oxo group of donors, NAD or NADP as acceptor"/>
    <property type="evidence" value="ECO:0007669"/>
    <property type="project" value="InterPro"/>
</dbReference>
<dbReference type="InterPro" id="IPR020829">
    <property type="entry name" value="GlycerAld_3-P_DH_cat"/>
</dbReference>
<dbReference type="PIRSF" id="PIRSF000149">
    <property type="entry name" value="GAP_DH"/>
    <property type="match status" value="1"/>
</dbReference>
<feature type="binding site" evidence="5">
    <location>
        <begin position="12"/>
        <end position="13"/>
    </location>
    <ligand>
        <name>NAD(+)</name>
        <dbReference type="ChEBI" id="CHEBI:57540"/>
    </ligand>
</feature>
<dbReference type="SMART" id="SM00846">
    <property type="entry name" value="Gp_dh_N"/>
    <property type="match status" value="1"/>
</dbReference>
<name>A0A1I5PA59_9BACT</name>
<feature type="binding site" evidence="5">
    <location>
        <position position="314"/>
    </location>
    <ligand>
        <name>NAD(+)</name>
        <dbReference type="ChEBI" id="CHEBI:57540"/>
    </ligand>
</feature>
<dbReference type="OrthoDB" id="9803304at2"/>
<comment type="similarity">
    <text evidence="1 7">Belongs to the glyceraldehyde-3-phosphate dehydrogenase family.</text>
</comment>
<dbReference type="Proteomes" id="UP000199227">
    <property type="component" value="Unassembled WGS sequence"/>
</dbReference>
<dbReference type="GO" id="GO:0051287">
    <property type="term" value="F:NAD binding"/>
    <property type="evidence" value="ECO:0007669"/>
    <property type="project" value="InterPro"/>
</dbReference>
<dbReference type="GO" id="GO:0050661">
    <property type="term" value="F:NADP binding"/>
    <property type="evidence" value="ECO:0007669"/>
    <property type="project" value="InterPro"/>
</dbReference>
<evidence type="ECO:0000256" key="1">
    <source>
        <dbReference type="ARBA" id="ARBA00007406"/>
    </source>
</evidence>
<evidence type="ECO:0000313" key="10">
    <source>
        <dbReference type="EMBL" id="SFP30982.1"/>
    </source>
</evidence>
<dbReference type="PROSITE" id="PS00071">
    <property type="entry name" value="GAPDH"/>
    <property type="match status" value="1"/>
</dbReference>
<protein>
    <recommendedName>
        <fullName evidence="8">Glyceraldehyde-3-phosphate dehydrogenase</fullName>
        <ecNumber evidence="8">1.2.1.-</ecNumber>
    </recommendedName>
</protein>
<dbReference type="SUPFAM" id="SSF55347">
    <property type="entry name" value="Glyceraldehyde-3-phosphate dehydrogenase-like, C-terminal domain"/>
    <property type="match status" value="1"/>
</dbReference>
<evidence type="ECO:0000313" key="11">
    <source>
        <dbReference type="Proteomes" id="UP000199227"/>
    </source>
</evidence>
<organism evidence="10 11">
    <name type="scientific">Hydrogenimonas thermophila</name>
    <dbReference type="NCBI Taxonomy" id="223786"/>
    <lineage>
        <taxon>Bacteria</taxon>
        <taxon>Pseudomonadati</taxon>
        <taxon>Campylobacterota</taxon>
        <taxon>Epsilonproteobacteria</taxon>
        <taxon>Campylobacterales</taxon>
        <taxon>Hydrogenimonadaceae</taxon>
        <taxon>Hydrogenimonas</taxon>
    </lineage>
</organism>
<keyword evidence="5" id="KW-0547">Nucleotide-binding</keyword>
<evidence type="ECO:0000256" key="4">
    <source>
        <dbReference type="PIRSR" id="PIRSR000149-1"/>
    </source>
</evidence>
<dbReference type="FunFam" id="3.40.50.720:FF:000001">
    <property type="entry name" value="Glyceraldehyde-3-phosphate dehydrogenase"/>
    <property type="match status" value="1"/>
</dbReference>
<evidence type="ECO:0000256" key="7">
    <source>
        <dbReference type="RuleBase" id="RU000397"/>
    </source>
</evidence>
<feature type="domain" description="Glyceraldehyde 3-phosphate dehydrogenase NAD(P) binding" evidence="9">
    <location>
        <begin position="3"/>
        <end position="150"/>
    </location>
</feature>
<accession>A0A1I5PA59</accession>
<evidence type="ECO:0000256" key="6">
    <source>
        <dbReference type="PIRSR" id="PIRSR000149-4"/>
    </source>
</evidence>
<proteinExistence type="inferred from homology"/>
<dbReference type="Gene3D" id="3.30.360.10">
    <property type="entry name" value="Dihydrodipicolinate Reductase, domain 2"/>
    <property type="match status" value="1"/>
</dbReference>
<comment type="subunit">
    <text evidence="2">Homotetramer.</text>
</comment>
<dbReference type="STRING" id="223786.SAMN05216234_11437"/>
<evidence type="ECO:0000256" key="5">
    <source>
        <dbReference type="PIRSR" id="PIRSR000149-3"/>
    </source>
</evidence>
<keyword evidence="5" id="KW-0520">NAD</keyword>
<gene>
    <name evidence="10" type="ORF">SAMN05216234_11437</name>
</gene>
<dbReference type="NCBIfam" id="TIGR01534">
    <property type="entry name" value="GAPDH-I"/>
    <property type="match status" value="1"/>
</dbReference>
<feature type="binding site" evidence="5">
    <location>
        <position position="34"/>
    </location>
    <ligand>
        <name>NAD(+)</name>
        <dbReference type="ChEBI" id="CHEBI:57540"/>
    </ligand>
</feature>
<evidence type="ECO:0000256" key="2">
    <source>
        <dbReference type="ARBA" id="ARBA00011881"/>
    </source>
</evidence>
<dbReference type="CDD" id="cd18126">
    <property type="entry name" value="GAPDH_I_C"/>
    <property type="match status" value="1"/>
</dbReference>
<dbReference type="Gene3D" id="3.40.50.720">
    <property type="entry name" value="NAD(P)-binding Rossmann-like Domain"/>
    <property type="match status" value="1"/>
</dbReference>